<feature type="compositionally biased region" description="Basic and acidic residues" evidence="1">
    <location>
        <begin position="422"/>
        <end position="447"/>
    </location>
</feature>
<keyword evidence="2" id="KW-1185">Reference proteome</keyword>
<dbReference type="AlphaFoldDB" id="A0A6P8T0P8"/>
<feature type="compositionally biased region" description="Basic and acidic residues" evidence="1">
    <location>
        <begin position="366"/>
        <end position="379"/>
    </location>
</feature>
<feature type="compositionally biased region" description="Basic and acidic residues" evidence="1">
    <location>
        <begin position="461"/>
        <end position="474"/>
    </location>
</feature>
<dbReference type="Proteomes" id="UP000515161">
    <property type="component" value="Unplaced"/>
</dbReference>
<evidence type="ECO:0000313" key="3">
    <source>
        <dbReference type="RefSeq" id="XP_034056994.1"/>
    </source>
</evidence>
<feature type="compositionally biased region" description="Polar residues" evidence="1">
    <location>
        <begin position="298"/>
        <end position="308"/>
    </location>
</feature>
<feature type="compositionally biased region" description="Polar residues" evidence="1">
    <location>
        <begin position="400"/>
        <end position="411"/>
    </location>
</feature>
<dbReference type="RefSeq" id="XP_034056994.1">
    <property type="nucleotide sequence ID" value="XM_034201103.1"/>
</dbReference>
<organism evidence="2 3">
    <name type="scientific">Gymnodraco acuticeps</name>
    <name type="common">Antarctic dragonfish</name>
    <dbReference type="NCBI Taxonomy" id="8218"/>
    <lineage>
        <taxon>Eukaryota</taxon>
        <taxon>Metazoa</taxon>
        <taxon>Chordata</taxon>
        <taxon>Craniata</taxon>
        <taxon>Vertebrata</taxon>
        <taxon>Euteleostomi</taxon>
        <taxon>Actinopterygii</taxon>
        <taxon>Neopterygii</taxon>
        <taxon>Teleostei</taxon>
        <taxon>Neoteleostei</taxon>
        <taxon>Acanthomorphata</taxon>
        <taxon>Eupercaria</taxon>
        <taxon>Perciformes</taxon>
        <taxon>Notothenioidei</taxon>
        <taxon>Bathydraconidae</taxon>
        <taxon>Gymnodraco</taxon>
    </lineage>
</organism>
<feature type="region of interest" description="Disordered" evidence="1">
    <location>
        <begin position="366"/>
        <end position="477"/>
    </location>
</feature>
<dbReference type="InParanoid" id="A0A6P8T0P8"/>
<reference evidence="3" key="1">
    <citation type="submission" date="2025-08" db="UniProtKB">
        <authorList>
            <consortium name="RefSeq"/>
        </authorList>
    </citation>
    <scope>IDENTIFICATION</scope>
</reference>
<sequence>MERQNGKDYSEIPGSYREQWEQIKRLILSGIKQGAKEKACTDLRFLHDTMITENKVGDDDTVGNLGTALNLYERQIVKQLAHLNEQKPRWFARSKWNKQQQALDRLRRVCHNAALVMIGINIPPVTDQNLPGAMAIQSPIKTDEVKTLLFPHGIKDTEVPTHGDILDYVAERVEYFRRMQNNVVSNSEQKSLTTPIQNPAIPTRSSLLYPDLGSLTTQPPPPYTLPDDSANKLQMMVADTSDTEGEEAAISVGNYRMVGTVALSPLRGVPTPKKRLNVKQKQVSSPLDRMDSAHTTRRPSSNTDQEGVSPSRDSRPLDKELTSEKLTSLLTNLTDNHSGATQADTTYTTDLLDEREIRERRCYEQQIQDRRMEEDRRQEQSGYEGSLEDIEKGERCDPFQNRSRQTYTSNYPGVEGGASGHESGEETANHRSDRKIAGHKRDRETASHETGGFYNGAGGQGRKDSSQEEEDSRRARCKVKQISLTGTISELVEVDQVLSMPRNRLRSHHTAEDPTKHAFMYPVLQAPLVAAQNGKTAYHPFTLGDIHALIDKMPLPTEGGRHWMRRFADMAVGQTICLGDFRRILAQQTSYYEVERVEDRSGTSTMKDDVPISFDDVNI</sequence>
<feature type="compositionally biased region" description="Basic and acidic residues" evidence="1">
    <location>
        <begin position="312"/>
        <end position="321"/>
    </location>
</feature>
<gene>
    <name evidence="3" type="primary">LOC117536325</name>
</gene>
<protein>
    <submittedName>
        <fullName evidence="3">Uncharacterized protein LOC117536325</fullName>
    </submittedName>
</protein>
<feature type="region of interest" description="Disordered" evidence="1">
    <location>
        <begin position="210"/>
        <end position="229"/>
    </location>
</feature>
<evidence type="ECO:0000256" key="1">
    <source>
        <dbReference type="SAM" id="MobiDB-lite"/>
    </source>
</evidence>
<dbReference type="OrthoDB" id="8962127at2759"/>
<dbReference type="KEGG" id="gacu:117536325"/>
<proteinExistence type="predicted"/>
<accession>A0A6P8T0P8</accession>
<name>A0A6P8T0P8_GYMAC</name>
<feature type="region of interest" description="Disordered" evidence="1">
    <location>
        <begin position="265"/>
        <end position="321"/>
    </location>
</feature>
<evidence type="ECO:0000313" key="2">
    <source>
        <dbReference type="Proteomes" id="UP000515161"/>
    </source>
</evidence>
<dbReference type="GeneID" id="117536325"/>